<dbReference type="GO" id="GO:0016747">
    <property type="term" value="F:acyltransferase activity, transferring groups other than amino-acyl groups"/>
    <property type="evidence" value="ECO:0007669"/>
    <property type="project" value="InterPro"/>
</dbReference>
<dbReference type="PANTHER" id="PTHR42791">
    <property type="entry name" value="GNAT FAMILY ACETYLTRANSFERASE"/>
    <property type="match status" value="1"/>
</dbReference>
<dbReference type="SUPFAM" id="SSF55729">
    <property type="entry name" value="Acyl-CoA N-acyltransferases (Nat)"/>
    <property type="match status" value="1"/>
</dbReference>
<dbReference type="RefSeq" id="XP_033443613.1">
    <property type="nucleotide sequence ID" value="XM_033594221.1"/>
</dbReference>
<organism evidence="2 3">
    <name type="scientific">Didymella exigua CBS 183.55</name>
    <dbReference type="NCBI Taxonomy" id="1150837"/>
    <lineage>
        <taxon>Eukaryota</taxon>
        <taxon>Fungi</taxon>
        <taxon>Dikarya</taxon>
        <taxon>Ascomycota</taxon>
        <taxon>Pezizomycotina</taxon>
        <taxon>Dothideomycetes</taxon>
        <taxon>Pleosporomycetidae</taxon>
        <taxon>Pleosporales</taxon>
        <taxon>Pleosporineae</taxon>
        <taxon>Didymellaceae</taxon>
        <taxon>Didymella</taxon>
    </lineage>
</organism>
<sequence length="252" mass="28694">MTSIRTFETAEHNPQTTPVEDAKRLAASEIRIEIAEEKDARRIAEGLYVCYPDTSIDAIEPPRLRAPNYKEVRVQRLAKRFQPTLAQPGITWIKAVHVPTNTIIGTACWTGPSAPIVCPNRRDAFTFYGWREKLGWSDAEIDELFAHVDHDAWSGRHERDDAVKKELLAGEPHWYLSLLLTWPEWQGKGVARRLLNWGIERADMECPPTAMYLETSAKARKIYEHVGFVQQGEGKVYIRRGPTVAQEVSEDA</sequence>
<dbReference type="PANTHER" id="PTHR42791:SF2">
    <property type="entry name" value="N-ACETYLTRANSFERASE DOMAIN-CONTAINING PROTEIN"/>
    <property type="match status" value="1"/>
</dbReference>
<dbReference type="InterPro" id="IPR052523">
    <property type="entry name" value="Trichothecene_AcTrans"/>
</dbReference>
<proteinExistence type="predicted"/>
<keyword evidence="3" id="KW-1185">Reference proteome</keyword>
<feature type="domain" description="N-acetyltransferase" evidence="1">
    <location>
        <begin position="114"/>
        <end position="252"/>
    </location>
</feature>
<keyword evidence="2" id="KW-0012">Acyltransferase</keyword>
<dbReference type="CDD" id="cd04301">
    <property type="entry name" value="NAT_SF"/>
    <property type="match status" value="1"/>
</dbReference>
<accession>A0A6A5R814</accession>
<dbReference type="AlphaFoldDB" id="A0A6A5R814"/>
<evidence type="ECO:0000259" key="1">
    <source>
        <dbReference type="PROSITE" id="PS51186"/>
    </source>
</evidence>
<dbReference type="OrthoDB" id="196847at2759"/>
<dbReference type="GeneID" id="54351889"/>
<dbReference type="Pfam" id="PF13673">
    <property type="entry name" value="Acetyltransf_10"/>
    <property type="match status" value="1"/>
</dbReference>
<dbReference type="Proteomes" id="UP000800082">
    <property type="component" value="Unassembled WGS sequence"/>
</dbReference>
<dbReference type="InterPro" id="IPR016181">
    <property type="entry name" value="Acyl_CoA_acyltransferase"/>
</dbReference>
<gene>
    <name evidence="2" type="ORF">M421DRAFT_425885</name>
</gene>
<dbReference type="Gene3D" id="3.40.630.30">
    <property type="match status" value="1"/>
</dbReference>
<keyword evidence="2" id="KW-0808">Transferase</keyword>
<name>A0A6A5R814_9PLEO</name>
<evidence type="ECO:0000313" key="3">
    <source>
        <dbReference type="Proteomes" id="UP000800082"/>
    </source>
</evidence>
<reference evidence="2" key="1">
    <citation type="journal article" date="2020" name="Stud. Mycol.">
        <title>101 Dothideomycetes genomes: a test case for predicting lifestyles and emergence of pathogens.</title>
        <authorList>
            <person name="Haridas S."/>
            <person name="Albert R."/>
            <person name="Binder M."/>
            <person name="Bloem J."/>
            <person name="Labutti K."/>
            <person name="Salamov A."/>
            <person name="Andreopoulos B."/>
            <person name="Baker S."/>
            <person name="Barry K."/>
            <person name="Bills G."/>
            <person name="Bluhm B."/>
            <person name="Cannon C."/>
            <person name="Castanera R."/>
            <person name="Culley D."/>
            <person name="Daum C."/>
            <person name="Ezra D."/>
            <person name="Gonzalez J."/>
            <person name="Henrissat B."/>
            <person name="Kuo A."/>
            <person name="Liang C."/>
            <person name="Lipzen A."/>
            <person name="Lutzoni F."/>
            <person name="Magnuson J."/>
            <person name="Mondo S."/>
            <person name="Nolan M."/>
            <person name="Ohm R."/>
            <person name="Pangilinan J."/>
            <person name="Park H.-J."/>
            <person name="Ramirez L."/>
            <person name="Alfaro M."/>
            <person name="Sun H."/>
            <person name="Tritt A."/>
            <person name="Yoshinaga Y."/>
            <person name="Zwiers L.-H."/>
            <person name="Turgeon B."/>
            <person name="Goodwin S."/>
            <person name="Spatafora J."/>
            <person name="Crous P."/>
            <person name="Grigoriev I."/>
        </authorList>
    </citation>
    <scope>NUCLEOTIDE SEQUENCE</scope>
    <source>
        <strain evidence="2">CBS 183.55</strain>
    </source>
</reference>
<dbReference type="EMBL" id="ML979006">
    <property type="protein sequence ID" value="KAF1923360.1"/>
    <property type="molecule type" value="Genomic_DNA"/>
</dbReference>
<evidence type="ECO:0000313" key="2">
    <source>
        <dbReference type="EMBL" id="KAF1923360.1"/>
    </source>
</evidence>
<dbReference type="InterPro" id="IPR000182">
    <property type="entry name" value="GNAT_dom"/>
</dbReference>
<protein>
    <submittedName>
        <fullName evidence="2">Acyl-CoA N-acyltransferase</fullName>
    </submittedName>
</protein>
<dbReference type="PROSITE" id="PS51186">
    <property type="entry name" value="GNAT"/>
    <property type="match status" value="1"/>
</dbReference>